<protein>
    <submittedName>
        <fullName evidence="1">Uncharacterized protein</fullName>
    </submittedName>
</protein>
<sequence length="161" mass="17861">MLYKPVVVALRRDPDQGLERRLDLIMRPFVWDPDGGGTGETEEEEGAGAARCDGWRIGGRWAGWFLSAAGHRGLVDPAPFPEDSPLAGRIARDGGPKRHLDLDHVRAAAEAEAWRGWPAFDERRRSPFTGRFREPETAAFVRSSIGTPPLSGAGPSWIRYW</sequence>
<reference evidence="1" key="1">
    <citation type="submission" date="2023-01" db="EMBL/GenBank/DDBJ databases">
        <title>Draft genome sequence of Nocardiopsis sp. LSu2-4 isolated from halophytes.</title>
        <authorList>
            <person name="Duangmal K."/>
            <person name="Chantavorakit T."/>
        </authorList>
    </citation>
    <scope>NUCLEOTIDE SEQUENCE</scope>
    <source>
        <strain evidence="1">LSu2-4</strain>
    </source>
</reference>
<name>A0ABT4TMX5_9ACTN</name>
<dbReference type="RefSeq" id="WP_270678697.1">
    <property type="nucleotide sequence ID" value="NZ_JAQFWP010000029.1"/>
</dbReference>
<dbReference type="EMBL" id="JAQFWP010000029">
    <property type="protein sequence ID" value="MDA2806051.1"/>
    <property type="molecule type" value="Genomic_DNA"/>
</dbReference>
<keyword evidence="2" id="KW-1185">Reference proteome</keyword>
<proteinExistence type="predicted"/>
<accession>A0ABT4TMX5</accession>
<gene>
    <name evidence="1" type="ORF">O4U47_16170</name>
</gene>
<comment type="caution">
    <text evidence="1">The sequence shown here is derived from an EMBL/GenBank/DDBJ whole genome shotgun (WGS) entry which is preliminary data.</text>
</comment>
<evidence type="ECO:0000313" key="1">
    <source>
        <dbReference type="EMBL" id="MDA2806051.1"/>
    </source>
</evidence>
<evidence type="ECO:0000313" key="2">
    <source>
        <dbReference type="Proteomes" id="UP001165685"/>
    </source>
</evidence>
<dbReference type="Proteomes" id="UP001165685">
    <property type="component" value="Unassembled WGS sequence"/>
</dbReference>
<organism evidence="1 2">
    <name type="scientific">Nocardiopsis suaedae</name>
    <dbReference type="NCBI Taxonomy" id="3018444"/>
    <lineage>
        <taxon>Bacteria</taxon>
        <taxon>Bacillati</taxon>
        <taxon>Actinomycetota</taxon>
        <taxon>Actinomycetes</taxon>
        <taxon>Streptosporangiales</taxon>
        <taxon>Nocardiopsidaceae</taxon>
        <taxon>Nocardiopsis</taxon>
    </lineage>
</organism>